<sequence length="450" mass="49995">MATFSNSEELTPLDLLMPKVYITALLTFPTGEPTSVLHENIQNGVEKLSSQLPWISGRVFSSTVDNRPSLKMCWNADTVPDLIDRGSVEQSYAELAASNMPLDAFPPRLQPISVMTEHNPAEKGAPVFAVSYFRFGDDKGLGLYISMHHNIVDATGYTQVVELLAGSIAGEKPILLNTSDRVRRLSRALSPDMGSTSESPEALFNSHPEYSPSPPVFPTEFPSCTSKIFSIPISQLDVLKGRLAEILSTPPTTNTLLSALTWSTITRARLQRSKDLSRKSSHLAMAVNGRRRIKDLSSPSDPYFGNTVVYSLASLQAERLGAANDGESMQHLAQVCQVVADSQSAERVNSQHIAEVYRLAECAEDYRSIFVGWDLFGSTDLTITSWADMDFYKMNFGVKLGKPEFLRMPYMEADGVGLILPRRRSEKEVLEVMIMLRRDDMSVFEDLWRP</sequence>
<dbReference type="InterPro" id="IPR050317">
    <property type="entry name" value="Plant_Fungal_Acyltransferase"/>
</dbReference>
<gene>
    <name evidence="3" type="ORF">N7541_010777</name>
</gene>
<organism evidence="3 4">
    <name type="scientific">Penicillium brevicompactum</name>
    <dbReference type="NCBI Taxonomy" id="5074"/>
    <lineage>
        <taxon>Eukaryota</taxon>
        <taxon>Fungi</taxon>
        <taxon>Dikarya</taxon>
        <taxon>Ascomycota</taxon>
        <taxon>Pezizomycotina</taxon>
        <taxon>Eurotiomycetes</taxon>
        <taxon>Eurotiomycetidae</taxon>
        <taxon>Eurotiales</taxon>
        <taxon>Aspergillaceae</taxon>
        <taxon>Penicillium</taxon>
    </lineage>
</organism>
<evidence type="ECO:0000256" key="2">
    <source>
        <dbReference type="SAM" id="MobiDB-lite"/>
    </source>
</evidence>
<dbReference type="PANTHER" id="PTHR31642:SF310">
    <property type="entry name" value="FATTY ALCOHOL:CAFFEOYL-COA ACYLTRANSFERASE"/>
    <property type="match status" value="1"/>
</dbReference>
<protein>
    <submittedName>
        <fullName evidence="3">Transferase family-domain-containing protein</fullName>
    </submittedName>
</protein>
<name>A0A9W9QPD6_PENBR</name>
<reference evidence="3" key="2">
    <citation type="journal article" date="2023" name="IMA Fungus">
        <title>Comparative genomic study of the Penicillium genus elucidates a diverse pangenome and 15 lateral gene transfer events.</title>
        <authorList>
            <person name="Petersen C."/>
            <person name="Sorensen T."/>
            <person name="Nielsen M.R."/>
            <person name="Sondergaard T.E."/>
            <person name="Sorensen J.L."/>
            <person name="Fitzpatrick D.A."/>
            <person name="Frisvad J.C."/>
            <person name="Nielsen K.L."/>
        </authorList>
    </citation>
    <scope>NUCLEOTIDE SEQUENCE</scope>
    <source>
        <strain evidence="3">IBT 35675</strain>
    </source>
</reference>
<feature type="region of interest" description="Disordered" evidence="2">
    <location>
        <begin position="190"/>
        <end position="209"/>
    </location>
</feature>
<accession>A0A9W9QPD6</accession>
<dbReference type="PANTHER" id="PTHR31642">
    <property type="entry name" value="TRICHOTHECENE 3-O-ACETYLTRANSFERASE"/>
    <property type="match status" value="1"/>
</dbReference>
<evidence type="ECO:0000256" key="1">
    <source>
        <dbReference type="ARBA" id="ARBA00022679"/>
    </source>
</evidence>
<dbReference type="AlphaFoldDB" id="A0A9W9QPD6"/>
<evidence type="ECO:0000313" key="3">
    <source>
        <dbReference type="EMBL" id="KAJ5341653.1"/>
    </source>
</evidence>
<proteinExistence type="predicted"/>
<dbReference type="InterPro" id="IPR023213">
    <property type="entry name" value="CAT-like_dom_sf"/>
</dbReference>
<dbReference type="EMBL" id="JAPZBR010000008">
    <property type="protein sequence ID" value="KAJ5341653.1"/>
    <property type="molecule type" value="Genomic_DNA"/>
</dbReference>
<dbReference type="Proteomes" id="UP001148299">
    <property type="component" value="Unassembled WGS sequence"/>
</dbReference>
<keyword evidence="1 3" id="KW-0808">Transferase</keyword>
<dbReference type="Gene3D" id="3.30.559.10">
    <property type="entry name" value="Chloramphenicol acetyltransferase-like domain"/>
    <property type="match status" value="2"/>
</dbReference>
<dbReference type="GO" id="GO:0016747">
    <property type="term" value="F:acyltransferase activity, transferring groups other than amino-acyl groups"/>
    <property type="evidence" value="ECO:0007669"/>
    <property type="project" value="TreeGrafter"/>
</dbReference>
<keyword evidence="4" id="KW-1185">Reference proteome</keyword>
<dbReference type="Pfam" id="PF02458">
    <property type="entry name" value="Transferase"/>
    <property type="match status" value="1"/>
</dbReference>
<comment type="caution">
    <text evidence="3">The sequence shown here is derived from an EMBL/GenBank/DDBJ whole genome shotgun (WGS) entry which is preliminary data.</text>
</comment>
<reference evidence="3" key="1">
    <citation type="submission" date="2022-12" db="EMBL/GenBank/DDBJ databases">
        <authorList>
            <person name="Petersen C."/>
        </authorList>
    </citation>
    <scope>NUCLEOTIDE SEQUENCE</scope>
    <source>
        <strain evidence="3">IBT 35675</strain>
    </source>
</reference>
<evidence type="ECO:0000313" key="4">
    <source>
        <dbReference type="Proteomes" id="UP001148299"/>
    </source>
</evidence>